<reference evidence="13" key="1">
    <citation type="journal article" date="2023" name="G3 (Bethesda)">
        <title>Whole genome assembly and annotation of the endangered Caribbean coral Acropora cervicornis.</title>
        <authorList>
            <person name="Selwyn J.D."/>
            <person name="Vollmer S.V."/>
        </authorList>
    </citation>
    <scope>NUCLEOTIDE SEQUENCE</scope>
    <source>
        <strain evidence="13">K2</strain>
    </source>
</reference>
<keyword evidence="14" id="KW-1185">Reference proteome</keyword>
<dbReference type="Pfam" id="PF00250">
    <property type="entry name" value="Forkhead"/>
    <property type="match status" value="1"/>
</dbReference>
<dbReference type="InterPro" id="IPR050998">
    <property type="entry name" value="FOXP"/>
</dbReference>
<reference evidence="13" key="2">
    <citation type="journal article" date="2023" name="Science">
        <title>Genomic signatures of disease resistance in endangered staghorn corals.</title>
        <authorList>
            <person name="Vollmer S.V."/>
            <person name="Selwyn J.D."/>
            <person name="Despard B.A."/>
            <person name="Roesel C.L."/>
        </authorList>
    </citation>
    <scope>NUCLEOTIDE SEQUENCE</scope>
    <source>
        <strain evidence="13">K2</strain>
    </source>
</reference>
<keyword evidence="6" id="KW-0805">Transcription regulation</keyword>
<comment type="caution">
    <text evidence="13">The sequence shown here is derived from an EMBL/GenBank/DDBJ whole genome shotgun (WGS) entry which is preliminary data.</text>
</comment>
<keyword evidence="2" id="KW-0678">Repressor</keyword>
<proteinExistence type="predicted"/>
<feature type="domain" description="Fork-head" evidence="12">
    <location>
        <begin position="445"/>
        <end position="519"/>
    </location>
</feature>
<evidence type="ECO:0000256" key="2">
    <source>
        <dbReference type="ARBA" id="ARBA00022491"/>
    </source>
</evidence>
<keyword evidence="4" id="KW-0863">Zinc-finger</keyword>
<feature type="DNA-binding region" description="Fork-head" evidence="10">
    <location>
        <begin position="445"/>
        <end position="519"/>
    </location>
</feature>
<evidence type="ECO:0000256" key="6">
    <source>
        <dbReference type="ARBA" id="ARBA00023015"/>
    </source>
</evidence>
<evidence type="ECO:0000259" key="12">
    <source>
        <dbReference type="PROSITE" id="PS50039"/>
    </source>
</evidence>
<dbReference type="PANTHER" id="PTHR45796">
    <property type="entry name" value="FORKHEAD BOX P, ISOFORM C"/>
    <property type="match status" value="1"/>
</dbReference>
<feature type="region of interest" description="Disordered" evidence="11">
    <location>
        <begin position="580"/>
        <end position="634"/>
    </location>
</feature>
<evidence type="ECO:0000256" key="11">
    <source>
        <dbReference type="SAM" id="MobiDB-lite"/>
    </source>
</evidence>
<organism evidence="13 14">
    <name type="scientific">Acropora cervicornis</name>
    <name type="common">Staghorn coral</name>
    <dbReference type="NCBI Taxonomy" id="6130"/>
    <lineage>
        <taxon>Eukaryota</taxon>
        <taxon>Metazoa</taxon>
        <taxon>Cnidaria</taxon>
        <taxon>Anthozoa</taxon>
        <taxon>Hexacorallia</taxon>
        <taxon>Scleractinia</taxon>
        <taxon>Astrocoeniina</taxon>
        <taxon>Acroporidae</taxon>
        <taxon>Acropora</taxon>
    </lineage>
</organism>
<feature type="region of interest" description="Disordered" evidence="11">
    <location>
        <begin position="295"/>
        <end position="387"/>
    </location>
</feature>
<evidence type="ECO:0000256" key="10">
    <source>
        <dbReference type="PROSITE-ProRule" id="PRU00089"/>
    </source>
</evidence>
<dbReference type="InterPro" id="IPR036390">
    <property type="entry name" value="WH_DNA-bd_sf"/>
</dbReference>
<dbReference type="EMBL" id="JARQWQ010000006">
    <property type="protein sequence ID" value="KAK2571286.1"/>
    <property type="molecule type" value="Genomic_DNA"/>
</dbReference>
<dbReference type="SUPFAM" id="SSF46785">
    <property type="entry name" value="Winged helix' DNA-binding domain"/>
    <property type="match status" value="1"/>
</dbReference>
<dbReference type="CDD" id="cd20065">
    <property type="entry name" value="FH_FOXP2"/>
    <property type="match status" value="1"/>
</dbReference>
<accession>A0AAD9R1A7</accession>
<dbReference type="InterPro" id="IPR001766">
    <property type="entry name" value="Fork_head_dom"/>
</dbReference>
<dbReference type="PROSITE" id="PS50039">
    <property type="entry name" value="FORK_HEAD_3"/>
    <property type="match status" value="1"/>
</dbReference>
<sequence>MANIKSTETEVAVTHGGTSARGVGVKVSVPSADGNGTEESWGSANCKCASHSSNKVTQQSKHSTSQNCCCSHEVHVPGMVYQHVAPPVTSVMIEGSKAASQDSKLASKHYCSSCPPGPHTHHVYSPPGCHPHQPAAFMEHAHCGCQPGYVDGHFHFPHQQAPGRPVAVMAAHPPPPLLVRPVQPQHMQQHQAILEQELRPYFDGKWKGLGDPHFGVQAPSSMKHKQHPSINLCFIMAFANGQAVKPSVTIFSNLCNHALDERSTAQARVQMQVVMHLELQMNKERERLSAMMNHLHTPKVSPKSPTSNSELEDEVSKHSPHSQAPPHHLHDLHPSPHSHLSTLDGAPSAQHSTNLTTRQEVPLSPQSPLPTMGSPLRKHPLTPPPNITVRDIANSAVDSIAIVGTASCHMMDEKPLHVKRRKGDPDGIALDIQRSADFYQKADVRPPFTYASLIRQAILHAPDQQLTLNEIYSWFVHQFAYFRRNAATWKNAVRHNLSLHKCFVRKENVKGAVWIVDEDEYMKRRPQLHCNYHLLLEWTFVIDIVLPVSHACFLFLHRRMVRQERERLLQQGSLGGLPTQVNLLPMVTPSSNDVSDEEGSSHEESRKEGSDEEPGEELPPTKHRKQKEGEEAEGVVGGITKLVEFCSKDINSQLSQSQVQVKLEPPEDGPITALNGDSHSEEGQYHSLMNGSSLMETGTSEDEADQLITDYGLVTSSTERTRNEGPLQLTIAQ</sequence>
<dbReference type="SMART" id="SM00339">
    <property type="entry name" value="FH"/>
    <property type="match status" value="1"/>
</dbReference>
<dbReference type="PROSITE" id="PS00658">
    <property type="entry name" value="FORK_HEAD_2"/>
    <property type="match status" value="1"/>
</dbReference>
<dbReference type="Proteomes" id="UP001249851">
    <property type="component" value="Unassembled WGS sequence"/>
</dbReference>
<feature type="compositionally biased region" description="Polar residues" evidence="11">
    <location>
        <begin position="687"/>
        <end position="698"/>
    </location>
</feature>
<dbReference type="GO" id="GO:0008270">
    <property type="term" value="F:zinc ion binding"/>
    <property type="evidence" value="ECO:0007669"/>
    <property type="project" value="UniProtKB-KW"/>
</dbReference>
<evidence type="ECO:0000256" key="1">
    <source>
        <dbReference type="ARBA" id="ARBA00004123"/>
    </source>
</evidence>
<feature type="compositionally biased region" description="Basic and acidic residues" evidence="11">
    <location>
        <begin position="599"/>
        <end position="609"/>
    </location>
</feature>
<dbReference type="AlphaFoldDB" id="A0AAD9R1A7"/>
<evidence type="ECO:0000256" key="9">
    <source>
        <dbReference type="ARBA" id="ARBA00023242"/>
    </source>
</evidence>
<keyword evidence="8" id="KW-0804">Transcription</keyword>
<evidence type="ECO:0000256" key="7">
    <source>
        <dbReference type="ARBA" id="ARBA00023125"/>
    </source>
</evidence>
<dbReference type="GO" id="GO:0000981">
    <property type="term" value="F:DNA-binding transcription factor activity, RNA polymerase II-specific"/>
    <property type="evidence" value="ECO:0007669"/>
    <property type="project" value="TreeGrafter"/>
</dbReference>
<keyword evidence="5" id="KW-0862">Zinc</keyword>
<dbReference type="FunFam" id="1.10.10.10:FF:000010">
    <property type="entry name" value="Forkhead box P2 isoform B"/>
    <property type="match status" value="1"/>
</dbReference>
<evidence type="ECO:0000313" key="13">
    <source>
        <dbReference type="EMBL" id="KAK2571286.1"/>
    </source>
</evidence>
<dbReference type="PRINTS" id="PR00053">
    <property type="entry name" value="FORKHEAD"/>
</dbReference>
<dbReference type="Pfam" id="PF16159">
    <property type="entry name" value="FOXP-CC"/>
    <property type="match status" value="1"/>
</dbReference>
<dbReference type="Gene3D" id="1.20.5.340">
    <property type="match status" value="1"/>
</dbReference>
<keyword evidence="9 10" id="KW-0539">Nucleus</keyword>
<evidence type="ECO:0000313" key="14">
    <source>
        <dbReference type="Proteomes" id="UP001249851"/>
    </source>
</evidence>
<name>A0AAD9R1A7_ACRCE</name>
<feature type="region of interest" description="Disordered" evidence="11">
    <location>
        <begin position="655"/>
        <end position="706"/>
    </location>
</feature>
<evidence type="ECO:0000256" key="3">
    <source>
        <dbReference type="ARBA" id="ARBA00022723"/>
    </source>
</evidence>
<evidence type="ECO:0000256" key="8">
    <source>
        <dbReference type="ARBA" id="ARBA00023163"/>
    </source>
</evidence>
<evidence type="ECO:0000256" key="5">
    <source>
        <dbReference type="ARBA" id="ARBA00022833"/>
    </source>
</evidence>
<dbReference type="Gene3D" id="1.10.10.10">
    <property type="entry name" value="Winged helix-like DNA-binding domain superfamily/Winged helix DNA-binding domain"/>
    <property type="match status" value="1"/>
</dbReference>
<keyword evidence="3" id="KW-0479">Metal-binding</keyword>
<dbReference type="InterPro" id="IPR047412">
    <property type="entry name" value="FH_FOXP1_P2"/>
</dbReference>
<comment type="subcellular location">
    <subcellularLocation>
        <location evidence="1 10">Nucleus</location>
    </subcellularLocation>
</comment>
<dbReference type="PANTHER" id="PTHR45796:SF4">
    <property type="entry name" value="FORKHEAD BOX P, ISOFORM C"/>
    <property type="match status" value="1"/>
</dbReference>
<dbReference type="GO" id="GO:0000978">
    <property type="term" value="F:RNA polymerase II cis-regulatory region sequence-specific DNA binding"/>
    <property type="evidence" value="ECO:0007669"/>
    <property type="project" value="TreeGrafter"/>
</dbReference>
<dbReference type="InterPro" id="IPR036388">
    <property type="entry name" value="WH-like_DNA-bd_sf"/>
</dbReference>
<dbReference type="InterPro" id="IPR030456">
    <property type="entry name" value="TF_fork_head_CS_2"/>
</dbReference>
<feature type="compositionally biased region" description="Polar residues" evidence="11">
    <location>
        <begin position="349"/>
        <end position="359"/>
    </location>
</feature>
<gene>
    <name evidence="13" type="ORF">P5673_003866</name>
</gene>
<dbReference type="GO" id="GO:0005634">
    <property type="term" value="C:nucleus"/>
    <property type="evidence" value="ECO:0007669"/>
    <property type="project" value="UniProtKB-SubCell"/>
</dbReference>
<keyword evidence="7 10" id="KW-0238">DNA-binding</keyword>
<protein>
    <submittedName>
        <fullName evidence="13">Forkhead box protein P4</fullName>
    </submittedName>
</protein>
<dbReference type="InterPro" id="IPR032354">
    <property type="entry name" value="FOXP-CC"/>
</dbReference>
<evidence type="ECO:0000256" key="4">
    <source>
        <dbReference type="ARBA" id="ARBA00022771"/>
    </source>
</evidence>